<organism evidence="1 2">
    <name type="scientific">Cyanophage P-TIM40</name>
    <dbReference type="NCBI Taxonomy" id="1589733"/>
    <lineage>
        <taxon>Viruses</taxon>
        <taxon>Duplodnaviria</taxon>
        <taxon>Heunggongvirae</taxon>
        <taxon>Uroviricota</taxon>
        <taxon>Caudoviricetes</taxon>
        <taxon>Pantevenvirales</taxon>
        <taxon>Kyanoviridae</taxon>
        <taxon>Libanvirus</taxon>
        <taxon>Libanvirus ptim40</taxon>
    </lineage>
</organism>
<sequence>MACYILSTKRSFPNPIEGEDYIKPFYDEDNDENYTIEYVDEGPGTMPLGKDIVHYIGEEQKLCVGNCTGGRNPIYRFYRGSKDDHKYSKTPELTKEHAVGDDESWQKVLRGYNPEPRQGQIPVFYLMSTQVGNSVPVYVWYRGERDDNTKLTTSNSQPSSNNGKPYYLVGTLGYIFTSLSDAQAEAGTGETPVPLYHYFYDPEDDFYTIDPANEVNLKGGPIPPADPRDERYVYQGIFGYVFTGDNPDAPESEYKDIGKIGPTGQCVDKSGWYTWGNEGSGYSYRDYRKNSFGVNAFGQPIGTPGVSGFGESGTAGIVGGVQADGDANFEWLYGLNGAVKGSVPRFLGFQTAYDSQYMYYLYDTSYPWNGPIFGIQYELSDATCCPNHLDDDDIDGCILSREWYSHFYQIREDSWKTTKTRIEVTGPAGSGVEESFRTADSDTHRIFFKYLTTTGTFRKGEQINGWNIAGVFYFGGKMNAGYMELTKDGRNKGEKFTYLQQFVSHPYPSDEGDPPIPQATIQVLAGYGIEDKAAFFGVYEFEKNIAYYKVKVDPKALIPTRTLDLAEAEAVVDTEGKIVAIDIINGGVGYKNPIVTISEPGQLEEFSSTDTARQMRGAFLRDYDKPVKKFPDYNQSGEIGEQKISLDKFERRQLQVLKNRKEREFDTVQQFRNAEVRVGRITKSGIIKRIDVVEGGSGYDPQNPPMVYIAEKGISINVDTKFSEQALDDAQNDLVDMLDFEAEGNPNASSKITESMSTINAGYTTNVPITYMEYAEVDPEGKTVLCQNLPADCIEINMGLPLVKALPPVDFFENLNAQEDPRFLKAEGERSQPAGANFASGAYSQILSDLQQTEADSEAFNGLYGSFDGSRCIIVDQPVIHNIKKWFQMPCAYMEAEDNPRQNFYGEVQDKLTASRKAFGYLPWKYCAPTDERAEFTVSLSFDGKTTGPQGQAFMEWLNSLPKPKLTPKRNVAGGYKTWKCTRGNVPGRCYRGSNNSIEYVPIGLEENTYDYNRSNYTRAQQFRLWLGNNLDANPVDTVATWNTIVNGVDEEGNATQTSIPGSQSYVAFTVNGGNCATDPTNIPHDCWDRYVRKGNNTNGVLDVYCGWDDSGNPLAGQTYYEITPPSATNTGANGGGLSPSWPGSGGGLCHSCNALEHVADCSISIDPKRMETSRWRIKMGDYSGTMEILNYLTGGTNALARSIKNLGNPFFDECQDKYPYLDGRQLRGEG</sequence>
<gene>
    <name evidence="1" type="ORF">PTIM40_93</name>
</gene>
<proteinExistence type="predicted"/>
<keyword evidence="2" id="KW-1185">Reference proteome</keyword>
<protein>
    <submittedName>
        <fullName evidence="1">Uncharacterized protein</fullName>
    </submittedName>
</protein>
<evidence type="ECO:0000313" key="1">
    <source>
        <dbReference type="EMBL" id="AJK27520.1"/>
    </source>
</evidence>
<dbReference type="Proteomes" id="UP000032135">
    <property type="component" value="Segment"/>
</dbReference>
<dbReference type="KEGG" id="vg:26516638"/>
<accession>A0A0C5AMW3</accession>
<evidence type="ECO:0000313" key="2">
    <source>
        <dbReference type="Proteomes" id="UP000032135"/>
    </source>
</evidence>
<reference evidence="1 2" key="1">
    <citation type="submission" date="2014-11" db="EMBL/GenBank/DDBJ databases">
        <authorList>
            <person name="Fedida A."/>
            <person name="Lindell D."/>
        </authorList>
    </citation>
    <scope>NUCLEOTIDE SEQUENCE [LARGE SCALE GENOMIC DNA]</scope>
</reference>
<name>A0A0C5AMW3_9CAUD</name>
<dbReference type="EMBL" id="KP211958">
    <property type="protein sequence ID" value="AJK27520.1"/>
    <property type="molecule type" value="Genomic_DNA"/>
</dbReference>
<dbReference type="RefSeq" id="YP_009188168.1">
    <property type="nucleotide sequence ID" value="NC_028663.1"/>
</dbReference>
<dbReference type="GeneID" id="26516638"/>